<dbReference type="Pfam" id="PF22746">
    <property type="entry name" value="SHOCT-like_DUF2089-C"/>
    <property type="match status" value="1"/>
</dbReference>
<protein>
    <recommendedName>
        <fullName evidence="1">YvlB/LiaX N-terminal domain-containing protein</fullName>
    </recommendedName>
</protein>
<dbReference type="InterPro" id="IPR053959">
    <property type="entry name" value="YvlB/LiaX_N"/>
</dbReference>
<evidence type="ECO:0000313" key="3">
    <source>
        <dbReference type="Proteomes" id="UP000052008"/>
    </source>
</evidence>
<gene>
    <name evidence="2" type="ORF">AMJ39_00710</name>
</gene>
<dbReference type="AlphaFoldDB" id="A0A0S7WVR7"/>
<dbReference type="Proteomes" id="UP000052008">
    <property type="component" value="Unassembled WGS sequence"/>
</dbReference>
<sequence length="121" mass="13305">MNGTKDDRLRILKMLEQGKITAEEAEKLLDALIPEGRVGAEESGGKMLRLRVWQGGEQKVNVNIPITLAKLAARFIPDDAKAKMGEKDIDVDELVAHIENGAQGKIVEVDDGEDRVEVTIE</sequence>
<proteinExistence type="predicted"/>
<organism evidence="2 3">
    <name type="scientific">candidate division TA06 bacterium DG_24</name>
    <dbReference type="NCBI Taxonomy" id="1703770"/>
    <lineage>
        <taxon>Bacteria</taxon>
        <taxon>Bacteria division TA06</taxon>
    </lineage>
</organism>
<evidence type="ECO:0000313" key="2">
    <source>
        <dbReference type="EMBL" id="KPJ54302.1"/>
    </source>
</evidence>
<dbReference type="STRING" id="1703770.AMJ39_00710"/>
<comment type="caution">
    <text evidence="2">The sequence shown here is derived from an EMBL/GenBank/DDBJ whole genome shotgun (WGS) entry which is preliminary data.</text>
</comment>
<dbReference type="EMBL" id="LIZS01000004">
    <property type="protein sequence ID" value="KPJ54302.1"/>
    <property type="molecule type" value="Genomic_DNA"/>
</dbReference>
<name>A0A0S7WVR7_UNCT6</name>
<accession>A0A0S7WVR7</accession>
<reference evidence="2 3" key="1">
    <citation type="journal article" date="2015" name="Microbiome">
        <title>Genomic resolution of linkages in carbon, nitrogen, and sulfur cycling among widespread estuary sediment bacteria.</title>
        <authorList>
            <person name="Baker B.J."/>
            <person name="Lazar C.S."/>
            <person name="Teske A.P."/>
            <person name="Dick G.J."/>
        </authorList>
    </citation>
    <scope>NUCLEOTIDE SEQUENCE [LARGE SCALE GENOMIC DNA]</scope>
    <source>
        <strain evidence="2">DG_24</strain>
    </source>
</reference>
<feature type="domain" description="YvlB/LiaX N-terminal" evidence="1">
    <location>
        <begin position="7"/>
        <end position="32"/>
    </location>
</feature>
<evidence type="ECO:0000259" key="1">
    <source>
        <dbReference type="Pfam" id="PF22746"/>
    </source>
</evidence>